<feature type="binding site" evidence="5">
    <location>
        <begin position="85"/>
        <end position="88"/>
    </location>
    <ligand>
        <name>GTP</name>
        <dbReference type="ChEBI" id="CHEBI:37565"/>
    </ligand>
</feature>
<dbReference type="InterPro" id="IPR027417">
    <property type="entry name" value="P-loop_NTPase"/>
</dbReference>
<name>A0A0N4UDG8_DRAME</name>
<evidence type="ECO:0000313" key="9">
    <source>
        <dbReference type="Proteomes" id="UP000274756"/>
    </source>
</evidence>
<dbReference type="GO" id="GO:0005525">
    <property type="term" value="F:GTP binding"/>
    <property type="evidence" value="ECO:0007669"/>
    <property type="project" value="UniProtKB-KW"/>
</dbReference>
<evidence type="ECO:0000256" key="4">
    <source>
        <dbReference type="PIRNR" id="PIRNR006230"/>
    </source>
</evidence>
<evidence type="ECO:0000313" key="7">
    <source>
        <dbReference type="EMBL" id="VDN59206.1"/>
    </source>
</evidence>
<dbReference type="InterPro" id="IPR006073">
    <property type="entry name" value="GTP-bd"/>
</dbReference>
<comment type="subcellular location">
    <subcellularLocation>
        <location evidence="4">Mitochondrion inner membrane</location>
        <topology evidence="4">Peripheral membrane protein</topology>
    </subcellularLocation>
</comment>
<proteinExistence type="inferred from homology"/>
<dbReference type="GO" id="GO:0032543">
    <property type="term" value="P:mitochondrial translation"/>
    <property type="evidence" value="ECO:0007669"/>
    <property type="project" value="TreeGrafter"/>
</dbReference>
<feature type="binding site" evidence="5">
    <location>
        <position position="211"/>
    </location>
    <ligand>
        <name>GTP</name>
        <dbReference type="ChEBI" id="CHEBI:37565"/>
    </ligand>
</feature>
<dbReference type="Gene3D" id="3.40.50.300">
    <property type="entry name" value="P-loop containing nucleotide triphosphate hydrolases"/>
    <property type="match status" value="1"/>
</dbReference>
<dbReference type="PANTHER" id="PTHR45782">
    <property type="entry name" value="MITOCHONDRIAL RIBOSOME-ASSOCIATED GTPASE 1"/>
    <property type="match status" value="1"/>
</dbReference>
<dbReference type="WBParaSite" id="DME_0000538001-mRNA-1">
    <property type="protein sequence ID" value="DME_0000538001-mRNA-1"/>
    <property type="gene ID" value="DME_0000538001"/>
</dbReference>
<dbReference type="SUPFAM" id="SSF52540">
    <property type="entry name" value="P-loop containing nucleoside triphosphate hydrolases"/>
    <property type="match status" value="1"/>
</dbReference>
<evidence type="ECO:0000256" key="5">
    <source>
        <dbReference type="PIRSR" id="PIRSR006230-1"/>
    </source>
</evidence>
<evidence type="ECO:0000256" key="1">
    <source>
        <dbReference type="ARBA" id="ARBA00022741"/>
    </source>
</evidence>
<keyword evidence="2 4" id="KW-0342">GTP-binding</keyword>
<dbReference type="PANTHER" id="PTHR45782:SF4">
    <property type="entry name" value="MITOCHONDRIAL RIBOSOME-ASSOCIATED GTPASE 1"/>
    <property type="match status" value="1"/>
</dbReference>
<keyword evidence="1 4" id="KW-0547">Nucleotide-binding</keyword>
<evidence type="ECO:0000259" key="6">
    <source>
        <dbReference type="Pfam" id="PF01926"/>
    </source>
</evidence>
<comment type="similarity">
    <text evidence="4">Belongs to the TRAFAC class YlqF/YawG GTPase family. MTG1 subfamily.</text>
</comment>
<accession>A0A0N4UDG8</accession>
<gene>
    <name evidence="7" type="ORF">DME_LOCUS9179</name>
</gene>
<evidence type="ECO:0000256" key="3">
    <source>
        <dbReference type="ARBA" id="ARBA00045284"/>
    </source>
</evidence>
<organism evidence="8 10">
    <name type="scientific">Dracunculus medinensis</name>
    <name type="common">Guinea worm</name>
    <dbReference type="NCBI Taxonomy" id="318479"/>
    <lineage>
        <taxon>Eukaryota</taxon>
        <taxon>Metazoa</taxon>
        <taxon>Ecdysozoa</taxon>
        <taxon>Nematoda</taxon>
        <taxon>Chromadorea</taxon>
        <taxon>Rhabditida</taxon>
        <taxon>Spirurina</taxon>
        <taxon>Dracunculoidea</taxon>
        <taxon>Dracunculidae</taxon>
        <taxon>Dracunculus</taxon>
    </lineage>
</organism>
<dbReference type="Gene3D" id="1.10.1580.10">
    <property type="match status" value="1"/>
</dbReference>
<comment type="function">
    <text evidence="3 4">Plays a role in the regulation of the mitochondrial ribosome assembly and of translational activity. Displays mitochondrial GTPase activity.</text>
</comment>
<dbReference type="STRING" id="318479.A0A0N4UDG8"/>
<evidence type="ECO:0000313" key="8">
    <source>
        <dbReference type="Proteomes" id="UP000038040"/>
    </source>
</evidence>
<reference evidence="7 9" key="2">
    <citation type="submission" date="2018-11" db="EMBL/GenBank/DDBJ databases">
        <authorList>
            <consortium name="Pathogen Informatics"/>
        </authorList>
    </citation>
    <scope>NUCLEOTIDE SEQUENCE [LARGE SCALE GENOMIC DNA]</scope>
</reference>
<sequence>RLVSNAKEIGSSSFTPRANFTLPGRFDYRTWYPMHMSVQLKRMEGKLRGIDLIIEVHDARIPITGRNPQFYSHLYAVRPHILVLNKKDLIDLNIYRKPIEDYYRTNGMHNIVWTDCKRRLNPPLHLLREVMVQSLRDEPRYNRTVKTEYQAMVVGIPNVGKSALINSLRSMNLGRHKIAVKEGNQPGVTVRVQNRVKILDRPPIYLVDTPGVLCPKITNLYESMKLALCNLILESATNPYYVADFLLFWLNKTGDFSYVDTLKLNDGPTDDIRKAMLGLCKSRKIIRKCVIGNELVERWDIDNAAKLFIEMFRKNNFADACLDKDLLLST</sequence>
<keyword evidence="9" id="KW-1185">Reference proteome</keyword>
<dbReference type="Proteomes" id="UP000038040">
    <property type="component" value="Unplaced"/>
</dbReference>
<dbReference type="Proteomes" id="UP000274756">
    <property type="component" value="Unassembled WGS sequence"/>
</dbReference>
<dbReference type="PIRSF" id="PIRSF006230">
    <property type="entry name" value="MG442"/>
    <property type="match status" value="1"/>
</dbReference>
<dbReference type="Pfam" id="PF01926">
    <property type="entry name" value="MMR_HSR1"/>
    <property type="match status" value="1"/>
</dbReference>
<dbReference type="InterPro" id="IPR023179">
    <property type="entry name" value="GTP-bd_ortho_bundle_sf"/>
</dbReference>
<protein>
    <recommendedName>
        <fullName evidence="4">Mitochondrial GTPase 1</fullName>
    </recommendedName>
</protein>
<dbReference type="GO" id="GO:0003924">
    <property type="term" value="F:GTPase activity"/>
    <property type="evidence" value="ECO:0007669"/>
    <property type="project" value="TreeGrafter"/>
</dbReference>
<keyword evidence="4" id="KW-0496">Mitochondrion</keyword>
<dbReference type="InterPro" id="IPR016478">
    <property type="entry name" value="GTPase_MTG1"/>
</dbReference>
<evidence type="ECO:0000313" key="10">
    <source>
        <dbReference type="WBParaSite" id="DME_0000538001-mRNA-1"/>
    </source>
</evidence>
<feature type="domain" description="G" evidence="6">
    <location>
        <begin position="151"/>
        <end position="217"/>
    </location>
</feature>
<dbReference type="FunFam" id="3.40.50.300:FF:000876">
    <property type="entry name" value="Mitochondrial GTPase 1"/>
    <property type="match status" value="1"/>
</dbReference>
<dbReference type="GO" id="GO:0005743">
    <property type="term" value="C:mitochondrial inner membrane"/>
    <property type="evidence" value="ECO:0007669"/>
    <property type="project" value="UniProtKB-SubCell"/>
</dbReference>
<dbReference type="AlphaFoldDB" id="A0A0N4UDG8"/>
<evidence type="ECO:0000256" key="2">
    <source>
        <dbReference type="ARBA" id="ARBA00023134"/>
    </source>
</evidence>
<reference evidence="10" key="1">
    <citation type="submission" date="2017-02" db="UniProtKB">
        <authorList>
            <consortium name="WormBaseParasite"/>
        </authorList>
    </citation>
    <scope>IDENTIFICATION</scope>
</reference>
<dbReference type="EMBL" id="UYYG01001177">
    <property type="protein sequence ID" value="VDN59206.1"/>
    <property type="molecule type" value="Genomic_DNA"/>
</dbReference>
<dbReference type="CDD" id="cd01856">
    <property type="entry name" value="YlqF"/>
    <property type="match status" value="1"/>
</dbReference>
<dbReference type="OrthoDB" id="269151at2759"/>